<name>A0A0K1E5I4_CHOCO</name>
<dbReference type="SUPFAM" id="SSF53474">
    <property type="entry name" value="alpha/beta-Hydrolases"/>
    <property type="match status" value="1"/>
</dbReference>
<dbReference type="KEGG" id="ccro:CMC5_002430"/>
<dbReference type="Proteomes" id="UP000067626">
    <property type="component" value="Chromosome"/>
</dbReference>
<evidence type="ECO:0000313" key="2">
    <source>
        <dbReference type="EMBL" id="AKT36130.1"/>
    </source>
</evidence>
<dbReference type="InterPro" id="IPR029058">
    <property type="entry name" value="AB_hydrolase_fold"/>
</dbReference>
<keyword evidence="1" id="KW-0732">Signal</keyword>
<evidence type="ECO:0000313" key="3">
    <source>
        <dbReference type="Proteomes" id="UP000067626"/>
    </source>
</evidence>
<sequence length="658" mass="72239">MNKAPRRTLSALALVLGSFAAACGGDDSVDSPQPLAIPEGCNPIAYQSDCLLPYPSDFFLTEDPSTPTGRRVRLSDAAAPRDKNARTFDFMQRHPVDGFSHHMPILAIFPEGVDAQKLTFHTDDPAAALRADSTTLLVDADTGQLVPHWAELDRSTDKEASRALIVRPYVKLQNRHRYIVAFQGLVDLQGQPIKPPVGFDRIRDASASAEPALSAQATHYEQAIFPVLEAAGVTRANLQLAWDFTVGSEEWLTQDMLAIRDDAIQRMTQTPPAITVTSVQDMPEDPNIAVRIEGTLRVPLYLESVDTGAAIHRGSDGRPAANGETEVPFLLQVPRSALPDDANFEPARILQYGHGFFGLREEINYGFMRDFTNEQRYVTASVDWWGMSEPDIIATAADILSDVGVMFRFVDRLHQAMVNMIALSYAVKGGLADLPELQRFDKPLFDKEQLYYYGISQGAIFGVTLLSLSPTLERAALSVGGGPYSLMMSRSASYTELLGLLSTVIDEPLTLQKIMALSQHTWDRVDPITYSGRVLQDPYPNSPAGRRLLLQVGIGDHSVNNLASHLNARALGVPLLDPSPRAVYGLATTTAPADDALVLVDFKLENEPGIDARVPTAEEKNDVHEGVRRNPRIKQQLDAFFQPDGRIEHFCDGVCDPE</sequence>
<dbReference type="EMBL" id="CP012159">
    <property type="protein sequence ID" value="AKT36130.1"/>
    <property type="molecule type" value="Genomic_DNA"/>
</dbReference>
<dbReference type="RefSeq" id="WP_050428699.1">
    <property type="nucleotide sequence ID" value="NZ_CP012159.1"/>
</dbReference>
<dbReference type="Gene3D" id="3.40.50.1820">
    <property type="entry name" value="alpha/beta hydrolase"/>
    <property type="match status" value="1"/>
</dbReference>
<feature type="signal peptide" evidence="1">
    <location>
        <begin position="1"/>
        <end position="24"/>
    </location>
</feature>
<evidence type="ECO:0008006" key="4">
    <source>
        <dbReference type="Google" id="ProtNLM"/>
    </source>
</evidence>
<reference evidence="2 3" key="1">
    <citation type="submission" date="2015-07" db="EMBL/GenBank/DDBJ databases">
        <title>Genome analysis of myxobacterium Chondromyces crocatus Cm c5 reveals a high potential for natural compound synthesis and the genetic basis for the loss of fruiting body formation.</title>
        <authorList>
            <person name="Zaburannyi N."/>
            <person name="Bunk B."/>
            <person name="Maier J."/>
            <person name="Overmann J."/>
            <person name="Mueller R."/>
        </authorList>
    </citation>
    <scope>NUCLEOTIDE SEQUENCE [LARGE SCALE GENOMIC DNA]</scope>
    <source>
        <strain evidence="2 3">Cm c5</strain>
    </source>
</reference>
<protein>
    <recommendedName>
        <fullName evidence="4">Bacterial virulence factor lipase N-terminal domain-containing protein</fullName>
    </recommendedName>
</protein>
<accession>A0A0K1E5I4</accession>
<evidence type="ECO:0000256" key="1">
    <source>
        <dbReference type="SAM" id="SignalP"/>
    </source>
</evidence>
<dbReference type="OrthoDB" id="5377249at2"/>
<dbReference type="PROSITE" id="PS51257">
    <property type="entry name" value="PROKAR_LIPOPROTEIN"/>
    <property type="match status" value="1"/>
</dbReference>
<organism evidence="2 3">
    <name type="scientific">Chondromyces crocatus</name>
    <dbReference type="NCBI Taxonomy" id="52"/>
    <lineage>
        <taxon>Bacteria</taxon>
        <taxon>Pseudomonadati</taxon>
        <taxon>Myxococcota</taxon>
        <taxon>Polyangia</taxon>
        <taxon>Polyangiales</taxon>
        <taxon>Polyangiaceae</taxon>
        <taxon>Chondromyces</taxon>
    </lineage>
</organism>
<gene>
    <name evidence="2" type="ORF">CMC5_002430</name>
</gene>
<proteinExistence type="predicted"/>
<dbReference type="PATRIC" id="fig|52.7.peg.262"/>
<dbReference type="STRING" id="52.CMC5_002430"/>
<keyword evidence="3" id="KW-1185">Reference proteome</keyword>
<feature type="chain" id="PRO_5005458918" description="Bacterial virulence factor lipase N-terminal domain-containing protein" evidence="1">
    <location>
        <begin position="25"/>
        <end position="658"/>
    </location>
</feature>
<dbReference type="AlphaFoldDB" id="A0A0K1E5I4"/>